<keyword evidence="8 14" id="KW-0418">Kinase</keyword>
<dbReference type="SUPFAM" id="SSF50800">
    <property type="entry name" value="PK beta-barrel domain-like"/>
    <property type="match status" value="1"/>
</dbReference>
<evidence type="ECO:0000256" key="12">
    <source>
        <dbReference type="ARBA" id="ARBA00023317"/>
    </source>
</evidence>
<evidence type="ECO:0000313" key="17">
    <source>
        <dbReference type="Proteomes" id="UP001212841"/>
    </source>
</evidence>
<keyword evidence="17" id="KW-1185">Reference proteome</keyword>
<keyword evidence="10 14" id="KW-0460">Magnesium</keyword>
<evidence type="ECO:0000256" key="8">
    <source>
        <dbReference type="ARBA" id="ARBA00022777"/>
    </source>
</evidence>
<dbReference type="Pfam" id="PF00224">
    <property type="entry name" value="PK"/>
    <property type="match status" value="1"/>
</dbReference>
<dbReference type="Gene3D" id="2.40.33.10">
    <property type="entry name" value="PK beta-barrel domain-like"/>
    <property type="match status" value="1"/>
</dbReference>
<evidence type="ECO:0000256" key="11">
    <source>
        <dbReference type="ARBA" id="ARBA00023152"/>
    </source>
</evidence>
<sequence>MNVARLNLTHCTHEWATKVIKDLRSYLNESQSSAEVAIWVDINGPKTRTGKLKNGGPFKLKSGQDFTFVATTYTKKLLDVGDQIFIDDGLLSFTVTERLENAIKCKVGNSGLLGENKGINFPRHIIEDLPAVSDKDKEDIALAIEQDVDFVSVSCIRNIHDVEAVRKLLGNSKVKLLAKIENKRGMENYDSILNITDGIVIDRGYLGAEVDVELVTVAQKKMIGKANIAGKPILVANQILESMKHTPRPAR</sequence>
<evidence type="ECO:0000256" key="14">
    <source>
        <dbReference type="RuleBase" id="RU000504"/>
    </source>
</evidence>
<evidence type="ECO:0000256" key="13">
    <source>
        <dbReference type="ARBA" id="ARBA00048152"/>
    </source>
</evidence>
<organism evidence="16 17">
    <name type="scientific">Rhizophlyctis rosea</name>
    <dbReference type="NCBI Taxonomy" id="64517"/>
    <lineage>
        <taxon>Eukaryota</taxon>
        <taxon>Fungi</taxon>
        <taxon>Fungi incertae sedis</taxon>
        <taxon>Chytridiomycota</taxon>
        <taxon>Chytridiomycota incertae sedis</taxon>
        <taxon>Chytridiomycetes</taxon>
        <taxon>Rhizophlyctidales</taxon>
        <taxon>Rhizophlyctidaceae</taxon>
        <taxon>Rhizophlyctis</taxon>
    </lineage>
</organism>
<evidence type="ECO:0000259" key="15">
    <source>
        <dbReference type="Pfam" id="PF00224"/>
    </source>
</evidence>
<dbReference type="GO" id="GO:0005524">
    <property type="term" value="F:ATP binding"/>
    <property type="evidence" value="ECO:0007669"/>
    <property type="project" value="UniProtKB-KW"/>
</dbReference>
<accession>A0AAD5S6J3</accession>
<keyword evidence="6" id="KW-0479">Metal-binding</keyword>
<dbReference type="InterPro" id="IPR040442">
    <property type="entry name" value="Pyrv_kinase-like_dom_sf"/>
</dbReference>
<reference evidence="16" key="1">
    <citation type="submission" date="2020-05" db="EMBL/GenBank/DDBJ databases">
        <title>Phylogenomic resolution of chytrid fungi.</title>
        <authorList>
            <person name="Stajich J.E."/>
            <person name="Amses K."/>
            <person name="Simmons R."/>
            <person name="Seto K."/>
            <person name="Myers J."/>
            <person name="Bonds A."/>
            <person name="Quandt C.A."/>
            <person name="Barry K."/>
            <person name="Liu P."/>
            <person name="Grigoriev I."/>
            <person name="Longcore J.E."/>
            <person name="James T.Y."/>
        </authorList>
    </citation>
    <scope>NUCLEOTIDE SEQUENCE</scope>
    <source>
        <strain evidence="16">JEL0318</strain>
    </source>
</reference>
<keyword evidence="11 14" id="KW-0324">Glycolysis</keyword>
<dbReference type="Gene3D" id="3.20.20.60">
    <property type="entry name" value="Phosphoenolpyruvate-binding domains"/>
    <property type="match status" value="1"/>
</dbReference>
<dbReference type="GO" id="GO:0030955">
    <property type="term" value="F:potassium ion binding"/>
    <property type="evidence" value="ECO:0007669"/>
    <property type="project" value="InterPro"/>
</dbReference>
<evidence type="ECO:0000256" key="7">
    <source>
        <dbReference type="ARBA" id="ARBA00022741"/>
    </source>
</evidence>
<keyword evidence="5 14" id="KW-0808">Transferase</keyword>
<dbReference type="InterPro" id="IPR011037">
    <property type="entry name" value="Pyrv_Knase-like_insert_dom_sf"/>
</dbReference>
<evidence type="ECO:0000256" key="5">
    <source>
        <dbReference type="ARBA" id="ARBA00022679"/>
    </source>
</evidence>
<dbReference type="Proteomes" id="UP001212841">
    <property type="component" value="Unassembled WGS sequence"/>
</dbReference>
<dbReference type="SUPFAM" id="SSF51621">
    <property type="entry name" value="Phosphoenolpyruvate/pyruvate domain"/>
    <property type="match status" value="1"/>
</dbReference>
<evidence type="ECO:0000256" key="4">
    <source>
        <dbReference type="ARBA" id="ARBA00012142"/>
    </source>
</evidence>
<evidence type="ECO:0000256" key="3">
    <source>
        <dbReference type="ARBA" id="ARBA00008663"/>
    </source>
</evidence>
<comment type="catalytic activity">
    <reaction evidence="13 14">
        <text>pyruvate + ATP = phosphoenolpyruvate + ADP + H(+)</text>
        <dbReference type="Rhea" id="RHEA:18157"/>
        <dbReference type="ChEBI" id="CHEBI:15361"/>
        <dbReference type="ChEBI" id="CHEBI:15378"/>
        <dbReference type="ChEBI" id="CHEBI:30616"/>
        <dbReference type="ChEBI" id="CHEBI:58702"/>
        <dbReference type="ChEBI" id="CHEBI:456216"/>
        <dbReference type="EC" id="2.7.1.40"/>
    </reaction>
</comment>
<dbReference type="PANTHER" id="PTHR11817">
    <property type="entry name" value="PYRUVATE KINASE"/>
    <property type="match status" value="1"/>
</dbReference>
<dbReference type="InterPro" id="IPR015793">
    <property type="entry name" value="Pyrv_Knase_brl"/>
</dbReference>
<comment type="caution">
    <text evidence="16">The sequence shown here is derived from an EMBL/GenBank/DDBJ whole genome shotgun (WGS) entry which is preliminary data.</text>
</comment>
<name>A0AAD5S6J3_9FUNG</name>
<evidence type="ECO:0000256" key="9">
    <source>
        <dbReference type="ARBA" id="ARBA00022840"/>
    </source>
</evidence>
<dbReference type="GO" id="GO:0000287">
    <property type="term" value="F:magnesium ion binding"/>
    <property type="evidence" value="ECO:0007669"/>
    <property type="project" value="InterPro"/>
</dbReference>
<dbReference type="AlphaFoldDB" id="A0AAD5S6J3"/>
<comment type="cofactor">
    <cofactor evidence="1">
        <name>K(+)</name>
        <dbReference type="ChEBI" id="CHEBI:29103"/>
    </cofactor>
</comment>
<dbReference type="InterPro" id="IPR001697">
    <property type="entry name" value="Pyr_Knase"/>
</dbReference>
<comment type="pathway">
    <text evidence="2 14">Carbohydrate degradation; glycolysis; pyruvate from D-glyceraldehyde 3-phosphate: step 5/5.</text>
</comment>
<evidence type="ECO:0000313" key="16">
    <source>
        <dbReference type="EMBL" id="KAJ3046742.1"/>
    </source>
</evidence>
<dbReference type="InterPro" id="IPR015813">
    <property type="entry name" value="Pyrv/PenolPyrv_kinase-like_dom"/>
</dbReference>
<dbReference type="EMBL" id="JADGJD010001100">
    <property type="protein sequence ID" value="KAJ3046742.1"/>
    <property type="molecule type" value="Genomic_DNA"/>
</dbReference>
<evidence type="ECO:0000256" key="10">
    <source>
        <dbReference type="ARBA" id="ARBA00022842"/>
    </source>
</evidence>
<gene>
    <name evidence="16" type="ORF">HK097_000584</name>
</gene>
<proteinExistence type="inferred from homology"/>
<keyword evidence="9" id="KW-0067">ATP-binding</keyword>
<dbReference type="GO" id="GO:0004743">
    <property type="term" value="F:pyruvate kinase activity"/>
    <property type="evidence" value="ECO:0007669"/>
    <property type="project" value="UniProtKB-EC"/>
</dbReference>
<protein>
    <recommendedName>
        <fullName evidence="4 14">Pyruvate kinase</fullName>
        <ecNumber evidence="4 14">2.7.1.40</ecNumber>
    </recommendedName>
</protein>
<dbReference type="EC" id="2.7.1.40" evidence="4 14"/>
<evidence type="ECO:0000256" key="1">
    <source>
        <dbReference type="ARBA" id="ARBA00001958"/>
    </source>
</evidence>
<dbReference type="InterPro" id="IPR015806">
    <property type="entry name" value="Pyrv_Knase_insert_dom_sf"/>
</dbReference>
<feature type="domain" description="Pyruvate kinase barrel" evidence="15">
    <location>
        <begin position="1"/>
        <end position="251"/>
    </location>
</feature>
<evidence type="ECO:0000256" key="2">
    <source>
        <dbReference type="ARBA" id="ARBA00004997"/>
    </source>
</evidence>
<evidence type="ECO:0000256" key="6">
    <source>
        <dbReference type="ARBA" id="ARBA00022723"/>
    </source>
</evidence>
<dbReference type="PRINTS" id="PR01050">
    <property type="entry name" value="PYRUVTKNASE"/>
</dbReference>
<keyword evidence="12" id="KW-0670">Pyruvate</keyword>
<comment type="similarity">
    <text evidence="3 14">Belongs to the pyruvate kinase family.</text>
</comment>
<keyword evidence="7" id="KW-0547">Nucleotide-binding</keyword>
<dbReference type="GO" id="GO:0016301">
    <property type="term" value="F:kinase activity"/>
    <property type="evidence" value="ECO:0007669"/>
    <property type="project" value="UniProtKB-KW"/>
</dbReference>